<feature type="transmembrane region" description="Helical" evidence="1">
    <location>
        <begin position="47"/>
        <end position="68"/>
    </location>
</feature>
<accession>A0A6A8A9R9</accession>
<proteinExistence type="predicted"/>
<dbReference type="AlphaFoldDB" id="A0A6A8A9R9"/>
<sequence length="75" mass="8373">MNWVPIVFATFKVVALGVAMYFAVKWHYDQGDKRDWRASLRAGGKMIAAFLLTLIVVGLIAFVVSRMLGLDLNLS</sequence>
<protein>
    <submittedName>
        <fullName evidence="2">Uncharacterized protein</fullName>
    </submittedName>
</protein>
<gene>
    <name evidence="2" type="ORF">GAO09_11540</name>
</gene>
<evidence type="ECO:0000313" key="3">
    <source>
        <dbReference type="Proteomes" id="UP000435138"/>
    </source>
</evidence>
<evidence type="ECO:0000313" key="2">
    <source>
        <dbReference type="EMBL" id="MQY46668.1"/>
    </source>
</evidence>
<evidence type="ECO:0000256" key="1">
    <source>
        <dbReference type="SAM" id="Phobius"/>
    </source>
</evidence>
<reference evidence="2 3" key="1">
    <citation type="submission" date="2019-11" db="EMBL/GenBank/DDBJ databases">
        <title>Genome analysis of Rhizobacterium cereale a novel genus and species isolated from maize roots in North Spain.</title>
        <authorList>
            <person name="Menendez E."/>
            <person name="Flores-Felix J.D."/>
            <person name="Ramirez-Bahena M.-H."/>
            <person name="Igual J.M."/>
            <person name="Garcia-Fraile P."/>
            <person name="Peix A."/>
            <person name="Velazquez E."/>
        </authorList>
    </citation>
    <scope>NUCLEOTIDE SEQUENCE [LARGE SCALE GENOMIC DNA]</scope>
    <source>
        <strain evidence="2 3">RZME27</strain>
    </source>
</reference>
<keyword evidence="1" id="KW-0472">Membrane</keyword>
<organism evidence="2 3">
    <name type="scientific">Endobacterium cereale</name>
    <dbReference type="NCBI Taxonomy" id="2663029"/>
    <lineage>
        <taxon>Bacteria</taxon>
        <taxon>Pseudomonadati</taxon>
        <taxon>Pseudomonadota</taxon>
        <taxon>Alphaproteobacteria</taxon>
        <taxon>Hyphomicrobiales</taxon>
        <taxon>Rhizobiaceae</taxon>
        <taxon>Endobacterium</taxon>
    </lineage>
</organism>
<dbReference type="EMBL" id="WIXI01000042">
    <property type="protein sequence ID" value="MQY46668.1"/>
    <property type="molecule type" value="Genomic_DNA"/>
</dbReference>
<keyword evidence="3" id="KW-1185">Reference proteome</keyword>
<feature type="transmembrane region" description="Helical" evidence="1">
    <location>
        <begin position="6"/>
        <end position="26"/>
    </location>
</feature>
<comment type="caution">
    <text evidence="2">The sequence shown here is derived from an EMBL/GenBank/DDBJ whole genome shotgun (WGS) entry which is preliminary data.</text>
</comment>
<dbReference type="Proteomes" id="UP000435138">
    <property type="component" value="Unassembled WGS sequence"/>
</dbReference>
<keyword evidence="1" id="KW-0812">Transmembrane</keyword>
<name>A0A6A8A9R9_9HYPH</name>
<keyword evidence="1" id="KW-1133">Transmembrane helix</keyword>